<proteinExistence type="predicted"/>
<dbReference type="EMBL" id="JAABNR010000018">
    <property type="protein sequence ID" value="NBZ89170.1"/>
    <property type="molecule type" value="Genomic_DNA"/>
</dbReference>
<comment type="caution">
    <text evidence="2">The sequence shown here is derived from an EMBL/GenBank/DDBJ whole genome shotgun (WGS) entry which is preliminary data.</text>
</comment>
<organism evidence="2 3">
    <name type="scientific">Stagnihabitans tardus</name>
    <dbReference type="NCBI Taxonomy" id="2699202"/>
    <lineage>
        <taxon>Bacteria</taxon>
        <taxon>Pseudomonadati</taxon>
        <taxon>Pseudomonadota</taxon>
        <taxon>Alphaproteobacteria</taxon>
        <taxon>Rhodobacterales</taxon>
        <taxon>Paracoccaceae</taxon>
        <taxon>Stagnihabitans</taxon>
    </lineage>
</organism>
<dbReference type="Pfam" id="PF06226">
    <property type="entry name" value="DUF1007"/>
    <property type="match status" value="1"/>
</dbReference>
<dbReference type="Proteomes" id="UP001193501">
    <property type="component" value="Unassembled WGS sequence"/>
</dbReference>
<dbReference type="InterPro" id="IPR010412">
    <property type="entry name" value="DUF1007"/>
</dbReference>
<name>A0AAE4YFW0_9RHOB</name>
<dbReference type="AlphaFoldDB" id="A0AAE4YFW0"/>
<dbReference type="RefSeq" id="WP_168775972.1">
    <property type="nucleotide sequence ID" value="NZ_JAABNR010000018.1"/>
</dbReference>
<feature type="chain" id="PRO_5042056751" evidence="1">
    <location>
        <begin position="20"/>
        <end position="217"/>
    </location>
</feature>
<evidence type="ECO:0000313" key="3">
    <source>
        <dbReference type="Proteomes" id="UP001193501"/>
    </source>
</evidence>
<sequence>MSVKALLLAACLAPSVAEAHPHVFLDTMLVLTFDDSQRLASIRVAWAYDEYFSMSVFADMGLDSDLDGKLTEAEVEQLQGFNTDWPPGYVGHLYVEAAGVDQPLSGPLDASIRVEEGRILSFISRDLVQPVKIGPGGLTIRNYDPYYYNEFTLTALPMMKNAPPGCSARIEEPDLSAADQALKAELQKIPAGESIEGDYPQVGRLYAQTLRITCEGA</sequence>
<keyword evidence="3" id="KW-1185">Reference proteome</keyword>
<gene>
    <name evidence="2" type="ORF">GV832_16395</name>
</gene>
<reference evidence="2" key="1">
    <citation type="submission" date="2020-01" db="EMBL/GenBank/DDBJ databases">
        <authorList>
            <person name="Chen W.-M."/>
        </authorList>
    </citation>
    <scope>NUCLEOTIDE SEQUENCE</scope>
    <source>
        <strain evidence="2">CYK-10</strain>
    </source>
</reference>
<accession>A0AAE4YFW0</accession>
<keyword evidence="1" id="KW-0732">Signal</keyword>
<feature type="signal peptide" evidence="1">
    <location>
        <begin position="1"/>
        <end position="19"/>
    </location>
</feature>
<protein>
    <submittedName>
        <fullName evidence="2">DUF1007 family protein</fullName>
    </submittedName>
</protein>
<evidence type="ECO:0000256" key="1">
    <source>
        <dbReference type="SAM" id="SignalP"/>
    </source>
</evidence>
<evidence type="ECO:0000313" key="2">
    <source>
        <dbReference type="EMBL" id="NBZ89170.1"/>
    </source>
</evidence>